<feature type="region of interest" description="Disordered" evidence="1">
    <location>
        <begin position="105"/>
        <end position="163"/>
    </location>
</feature>
<keyword evidence="3" id="KW-1185">Reference proteome</keyword>
<dbReference type="RefSeq" id="XP_024739086.1">
    <property type="nucleotide sequence ID" value="XM_024879719.1"/>
</dbReference>
<gene>
    <name evidence="2" type="ORF">K444DRAFT_610289</name>
</gene>
<organism evidence="2 3">
    <name type="scientific">Hyaloscypha bicolor E</name>
    <dbReference type="NCBI Taxonomy" id="1095630"/>
    <lineage>
        <taxon>Eukaryota</taxon>
        <taxon>Fungi</taxon>
        <taxon>Dikarya</taxon>
        <taxon>Ascomycota</taxon>
        <taxon>Pezizomycotina</taxon>
        <taxon>Leotiomycetes</taxon>
        <taxon>Helotiales</taxon>
        <taxon>Hyaloscyphaceae</taxon>
        <taxon>Hyaloscypha</taxon>
        <taxon>Hyaloscypha bicolor</taxon>
    </lineage>
</organism>
<dbReference type="EMBL" id="KZ613783">
    <property type="protein sequence ID" value="PMD62182.1"/>
    <property type="molecule type" value="Genomic_DNA"/>
</dbReference>
<feature type="compositionally biased region" description="Polar residues" evidence="1">
    <location>
        <begin position="30"/>
        <end position="54"/>
    </location>
</feature>
<sequence>MASPADIVASMRSLDLSPSPHLSNPKAELNKTNTKAANSQSKLNPQIFKTNPINVPNRPSRSQSSKSQPSKSQPKCPLAFPVYTPLRPLPKIADGGKAIQFQARAELGATPASPREIKRNPRNYTKRSNSAAIATQPVPSAAPLSSRPLSSPVQPKPQATSPLQGLTEEFPQQTFRYVVQVSGDSDSLEGIVGVYSELERANECAKGYVGRWGVGKSEIVDIQSSFGHRSKVMRRSWKNGTSEIRVDGAWVKVLPKEFTALEEGDDKMYLAVDRSGSGLFVIGIFSKQEPAGEACEKYRDQLAYCSALEEKEQWFDGQGIFHSKGKIGGKGHHWFVVEYPLDGKVK</sequence>
<accession>A0A2J6TGL6</accession>
<dbReference type="AlphaFoldDB" id="A0A2J6TGL6"/>
<proteinExistence type="predicted"/>
<dbReference type="OrthoDB" id="4522450at2759"/>
<name>A0A2J6TGL6_9HELO</name>
<reference evidence="2 3" key="1">
    <citation type="submission" date="2016-04" db="EMBL/GenBank/DDBJ databases">
        <title>A degradative enzymes factory behind the ericoid mycorrhizal symbiosis.</title>
        <authorList>
            <consortium name="DOE Joint Genome Institute"/>
            <person name="Martino E."/>
            <person name="Morin E."/>
            <person name="Grelet G."/>
            <person name="Kuo A."/>
            <person name="Kohler A."/>
            <person name="Daghino S."/>
            <person name="Barry K."/>
            <person name="Choi C."/>
            <person name="Cichocki N."/>
            <person name="Clum A."/>
            <person name="Copeland A."/>
            <person name="Hainaut M."/>
            <person name="Haridas S."/>
            <person name="Labutti K."/>
            <person name="Lindquist E."/>
            <person name="Lipzen A."/>
            <person name="Khouja H.-R."/>
            <person name="Murat C."/>
            <person name="Ohm R."/>
            <person name="Olson A."/>
            <person name="Spatafora J."/>
            <person name="Veneault-Fourrey C."/>
            <person name="Henrissat B."/>
            <person name="Grigoriev I."/>
            <person name="Martin F."/>
            <person name="Perotto S."/>
        </authorList>
    </citation>
    <scope>NUCLEOTIDE SEQUENCE [LARGE SCALE GENOMIC DNA]</scope>
    <source>
        <strain evidence="2 3">E</strain>
    </source>
</reference>
<feature type="compositionally biased region" description="Low complexity" evidence="1">
    <location>
        <begin position="58"/>
        <end position="75"/>
    </location>
</feature>
<feature type="compositionally biased region" description="Low complexity" evidence="1">
    <location>
        <begin position="137"/>
        <end position="153"/>
    </location>
</feature>
<dbReference type="InParanoid" id="A0A2J6TGL6"/>
<dbReference type="Proteomes" id="UP000235371">
    <property type="component" value="Unassembled WGS sequence"/>
</dbReference>
<protein>
    <submittedName>
        <fullName evidence="2">Uncharacterized protein</fullName>
    </submittedName>
</protein>
<evidence type="ECO:0000313" key="3">
    <source>
        <dbReference type="Proteomes" id="UP000235371"/>
    </source>
</evidence>
<dbReference type="GeneID" id="36587796"/>
<evidence type="ECO:0000256" key="1">
    <source>
        <dbReference type="SAM" id="MobiDB-lite"/>
    </source>
</evidence>
<evidence type="ECO:0000313" key="2">
    <source>
        <dbReference type="EMBL" id="PMD62182.1"/>
    </source>
</evidence>
<feature type="region of interest" description="Disordered" evidence="1">
    <location>
        <begin position="1"/>
        <end position="79"/>
    </location>
</feature>